<dbReference type="EnsemblPlants" id="AVESA.00010b.r2.3CG0459700.1">
    <property type="protein sequence ID" value="AVESA.00010b.r2.3CG0459700.1.CDS"/>
    <property type="gene ID" value="AVESA.00010b.r2.3CG0459700"/>
</dbReference>
<keyword evidence="2" id="KW-1185">Reference proteome</keyword>
<dbReference type="Proteomes" id="UP001732700">
    <property type="component" value="Chromosome 3C"/>
</dbReference>
<evidence type="ECO:0000313" key="2">
    <source>
        <dbReference type="Proteomes" id="UP001732700"/>
    </source>
</evidence>
<organism evidence="1 2">
    <name type="scientific">Avena sativa</name>
    <name type="common">Oat</name>
    <dbReference type="NCBI Taxonomy" id="4498"/>
    <lineage>
        <taxon>Eukaryota</taxon>
        <taxon>Viridiplantae</taxon>
        <taxon>Streptophyta</taxon>
        <taxon>Embryophyta</taxon>
        <taxon>Tracheophyta</taxon>
        <taxon>Spermatophyta</taxon>
        <taxon>Magnoliopsida</taxon>
        <taxon>Liliopsida</taxon>
        <taxon>Poales</taxon>
        <taxon>Poaceae</taxon>
        <taxon>BOP clade</taxon>
        <taxon>Pooideae</taxon>
        <taxon>Poodae</taxon>
        <taxon>Poeae</taxon>
        <taxon>Poeae Chloroplast Group 1 (Aveneae type)</taxon>
        <taxon>Aveninae</taxon>
        <taxon>Avena</taxon>
    </lineage>
</organism>
<reference evidence="1" key="1">
    <citation type="submission" date="2021-05" db="EMBL/GenBank/DDBJ databases">
        <authorList>
            <person name="Scholz U."/>
            <person name="Mascher M."/>
            <person name="Fiebig A."/>
        </authorList>
    </citation>
    <scope>NUCLEOTIDE SEQUENCE [LARGE SCALE GENOMIC DNA]</scope>
</reference>
<sequence length="483" mass="51608">MLPSHRGSQSIELAAAASPPELDDDGRAARTGNLWTCMAHIITGVIGAGVLALSWSVAQLGWVAGPIAMVCFAGVTYVSAVLLSHCYRSPAAAGGPEEPSLSSSGKTRRNYTYMDAVAALLGRKHTYVCGALQYLYLYGIGVAYTITTATCLGAIKKANCYHGHGRGAGRCGSDADEQHLFMLLFGAAQVVLSFIPNFHSMAWLSAVAAAMSFTYATIGLGLGLAKTVGDGAIRGGVGGVPMATTAQKVWRVAQAVGDIAFAYPYTIVLLEIQDTLRSSPPEGETLRKGNVVAVLATTFFYLCVGCFGYAAFGDAAPGNLLTGFGFYEPYWLVDFANACIVLHLLGGYQFFSQQIFTVADRWLAARFPESAFVNRTYGVRVAPGLPRYGLNLQRLCLRTAYVASTTGLAVVFPYFNEVVGLLGALIFWPLVIYFPVEMYCVQRRVRPWTPTWVALKGFSVGGFAVGTFAFIGCVVGVVRKRLG</sequence>
<proteinExistence type="predicted"/>
<name>A0ACD5VNN4_AVESA</name>
<reference evidence="1" key="2">
    <citation type="submission" date="2025-09" db="UniProtKB">
        <authorList>
            <consortium name="EnsemblPlants"/>
        </authorList>
    </citation>
    <scope>IDENTIFICATION</scope>
</reference>
<evidence type="ECO:0000313" key="1">
    <source>
        <dbReference type="EnsemblPlants" id="AVESA.00010b.r2.3CG0459700.1.CDS"/>
    </source>
</evidence>
<accession>A0ACD5VNN4</accession>
<protein>
    <submittedName>
        <fullName evidence="1">Uncharacterized protein</fullName>
    </submittedName>
</protein>